<dbReference type="InterPro" id="IPR036236">
    <property type="entry name" value="Znf_C2H2_sf"/>
</dbReference>
<feature type="compositionally biased region" description="Low complexity" evidence="7">
    <location>
        <begin position="14"/>
        <end position="34"/>
    </location>
</feature>
<dbReference type="Proteomes" id="UP000294847">
    <property type="component" value="Chromosome 1"/>
</dbReference>
<feature type="compositionally biased region" description="Polar residues" evidence="7">
    <location>
        <begin position="35"/>
        <end position="50"/>
    </location>
</feature>
<dbReference type="SUPFAM" id="SSF57667">
    <property type="entry name" value="beta-beta-alpha zinc fingers"/>
    <property type="match status" value="1"/>
</dbReference>
<proteinExistence type="predicted"/>
<dbReference type="GO" id="GO:0008270">
    <property type="term" value="F:zinc ion binding"/>
    <property type="evidence" value="ECO:0007669"/>
    <property type="project" value="UniProtKB-KW"/>
</dbReference>
<feature type="compositionally biased region" description="Basic residues" evidence="7">
    <location>
        <begin position="196"/>
        <end position="205"/>
    </location>
</feature>
<dbReference type="Gene3D" id="3.30.160.60">
    <property type="entry name" value="Classic Zinc Finger"/>
    <property type="match status" value="1"/>
</dbReference>
<reference evidence="8 9" key="1">
    <citation type="journal article" date="2019" name="Mol. Biol. Evol.">
        <title>Blast fungal genomes show frequent chromosomal changes, gene gains and losses, and effector gene turnover.</title>
        <authorList>
            <person name="Gomez Luciano L.B."/>
            <person name="Jason Tsai I."/>
            <person name="Chuma I."/>
            <person name="Tosa Y."/>
            <person name="Chen Y.H."/>
            <person name="Li J.Y."/>
            <person name="Li M.Y."/>
            <person name="Jade Lu M.Y."/>
            <person name="Nakayashiki H."/>
            <person name="Li W.H."/>
        </authorList>
    </citation>
    <scope>NUCLEOTIDE SEQUENCE [LARGE SCALE GENOMIC DNA]</scope>
    <source>
        <strain evidence="8">MZ5-1-6</strain>
    </source>
</reference>
<protein>
    <submittedName>
        <fullName evidence="8">Uncharacterized protein</fullName>
    </submittedName>
</protein>
<keyword evidence="3" id="KW-0677">Repeat</keyword>
<evidence type="ECO:0000256" key="6">
    <source>
        <dbReference type="ARBA" id="ARBA00023242"/>
    </source>
</evidence>
<comment type="subcellular location">
    <subcellularLocation>
        <location evidence="1">Nucleus</location>
    </subcellularLocation>
</comment>
<sequence length="344" mass="37762">MDHYYSSVKYEPGSDMNSSYSSVASSDFSGSPASTRTSATSDSCISPPSRPMSSIQYGISGIHLNMSPQAPLYAEDYVHVPPPITQGYLHVTHDYAQIPSQSNGGSYNGPQYRDNCPAPGYFPLHHSLPEFSTSAPFIAANHGYHARGTESPSAMSIWSCDGAATPAFFDSPCPSPVSMAAHASVSPTPTPSPRALVHRRQRRRVSPNSTRGGTTRRVATAHGLEVEVTAFPKSRFPCTFSGCGRTYARPEHLKRHEKIHDDDAQTFTCEMCLDLMPAEKVHRVKTRLDNFIMHVKNHTDIKGHKTSASRTKYHPGALAYLRSLEAQQKNRGRGTKKSEHLCKL</sequence>
<organism evidence="8 9">
    <name type="scientific">Pyricularia oryzae</name>
    <name type="common">Rice blast fungus</name>
    <name type="synonym">Magnaporthe oryzae</name>
    <dbReference type="NCBI Taxonomy" id="318829"/>
    <lineage>
        <taxon>Eukaryota</taxon>
        <taxon>Fungi</taxon>
        <taxon>Dikarya</taxon>
        <taxon>Ascomycota</taxon>
        <taxon>Pezizomycotina</taxon>
        <taxon>Sordariomycetes</taxon>
        <taxon>Sordariomycetidae</taxon>
        <taxon>Magnaporthales</taxon>
        <taxon>Pyriculariaceae</taxon>
        <taxon>Pyricularia</taxon>
    </lineage>
</organism>
<dbReference type="FunFam" id="3.30.160.60:FF:001102">
    <property type="entry name" value="Transcription factor IIIA"/>
    <property type="match status" value="1"/>
</dbReference>
<keyword evidence="4" id="KW-0863">Zinc-finger</keyword>
<dbReference type="PROSITE" id="PS00028">
    <property type="entry name" value="ZINC_FINGER_C2H2_1"/>
    <property type="match status" value="1"/>
</dbReference>
<evidence type="ECO:0000256" key="3">
    <source>
        <dbReference type="ARBA" id="ARBA00022737"/>
    </source>
</evidence>
<dbReference type="PROSITE" id="PS50157">
    <property type="entry name" value="ZINC_FINGER_C2H2_2"/>
    <property type="match status" value="1"/>
</dbReference>
<dbReference type="GO" id="GO:0005634">
    <property type="term" value="C:nucleus"/>
    <property type="evidence" value="ECO:0007669"/>
    <property type="project" value="UniProtKB-SubCell"/>
</dbReference>
<dbReference type="OMA" id="PSAMSIW"/>
<evidence type="ECO:0000313" key="8">
    <source>
        <dbReference type="EMBL" id="QBZ53760.1"/>
    </source>
</evidence>
<keyword evidence="6" id="KW-0539">Nucleus</keyword>
<name>A0A4P7N1P3_PYROR</name>
<evidence type="ECO:0000256" key="2">
    <source>
        <dbReference type="ARBA" id="ARBA00022723"/>
    </source>
</evidence>
<feature type="region of interest" description="Disordered" evidence="7">
    <location>
        <begin position="13"/>
        <end position="50"/>
    </location>
</feature>
<gene>
    <name evidence="8" type="ORF">PoMZ_09450</name>
</gene>
<dbReference type="SMART" id="SM00355">
    <property type="entry name" value="ZnF_C2H2"/>
    <property type="match status" value="2"/>
</dbReference>
<dbReference type="InterPro" id="IPR013087">
    <property type="entry name" value="Znf_C2H2_type"/>
</dbReference>
<evidence type="ECO:0000313" key="9">
    <source>
        <dbReference type="Proteomes" id="UP000294847"/>
    </source>
</evidence>
<keyword evidence="5" id="KW-0862">Zinc</keyword>
<feature type="region of interest" description="Disordered" evidence="7">
    <location>
        <begin position="179"/>
        <end position="216"/>
    </location>
</feature>
<accession>A0A4P7N1P3</accession>
<evidence type="ECO:0000256" key="7">
    <source>
        <dbReference type="SAM" id="MobiDB-lite"/>
    </source>
</evidence>
<dbReference type="AlphaFoldDB" id="A0A4P7N1P3"/>
<evidence type="ECO:0000256" key="4">
    <source>
        <dbReference type="ARBA" id="ARBA00022771"/>
    </source>
</evidence>
<dbReference type="VEuPathDB" id="FungiDB:M_BR32_EuGene_00084521"/>
<evidence type="ECO:0000256" key="1">
    <source>
        <dbReference type="ARBA" id="ARBA00004123"/>
    </source>
</evidence>
<keyword evidence="2" id="KW-0479">Metal-binding</keyword>
<evidence type="ECO:0000256" key="5">
    <source>
        <dbReference type="ARBA" id="ARBA00022833"/>
    </source>
</evidence>
<dbReference type="EMBL" id="CP034204">
    <property type="protein sequence ID" value="QBZ53760.1"/>
    <property type="molecule type" value="Genomic_DNA"/>
</dbReference>